<gene>
    <name evidence="1" type="ORF">G3480_24935</name>
</gene>
<accession>A0A6P1E118</accession>
<evidence type="ECO:0000313" key="1">
    <source>
        <dbReference type="EMBL" id="NEX23490.1"/>
    </source>
</evidence>
<dbReference type="RefSeq" id="WP_164656920.1">
    <property type="nucleotide sequence ID" value="NZ_JAAIJR010000216.1"/>
</dbReference>
<reference evidence="1 2" key="2">
    <citation type="submission" date="2020-02" db="EMBL/GenBank/DDBJ databases">
        <title>Genome sequences of Thiorhodococcus mannitoliphagus and Thiorhodococcus minor, purple sulfur photosynthetic bacteria in the gammaproteobacterial family, Chromatiaceae.</title>
        <authorList>
            <person name="Aviles F.A."/>
            <person name="Meyer T.E."/>
            <person name="Kyndt J.A."/>
        </authorList>
    </citation>
    <scope>NUCLEOTIDE SEQUENCE [LARGE SCALE GENOMIC DNA]</scope>
    <source>
        <strain evidence="1 2">DSM 18266</strain>
    </source>
</reference>
<reference evidence="2" key="1">
    <citation type="journal article" date="2020" name="Microbiol. Resour. Announc.">
        <title>Draft Genome Sequences of Thiorhodococcus mannitoliphagus and Thiorhodococcus minor, Purple Sulfur Photosynthetic Bacteria in the Gammaproteobacterial Family Chromatiaceae.</title>
        <authorList>
            <person name="Aviles F.A."/>
            <person name="Meyer T.E."/>
            <person name="Kyndt J.A."/>
        </authorList>
    </citation>
    <scope>NUCLEOTIDE SEQUENCE [LARGE SCALE GENOMIC DNA]</scope>
    <source>
        <strain evidence="2">DSM 18266</strain>
    </source>
</reference>
<dbReference type="AlphaFoldDB" id="A0A6P1E118"/>
<organism evidence="1 2">
    <name type="scientific">Thiorhodococcus mannitoliphagus</name>
    <dbReference type="NCBI Taxonomy" id="329406"/>
    <lineage>
        <taxon>Bacteria</taxon>
        <taxon>Pseudomonadati</taxon>
        <taxon>Pseudomonadota</taxon>
        <taxon>Gammaproteobacteria</taxon>
        <taxon>Chromatiales</taxon>
        <taxon>Chromatiaceae</taxon>
        <taxon>Thiorhodococcus</taxon>
    </lineage>
</organism>
<keyword evidence="2" id="KW-1185">Reference proteome</keyword>
<proteinExistence type="predicted"/>
<dbReference type="EMBL" id="JAAIJR010000216">
    <property type="protein sequence ID" value="NEX23490.1"/>
    <property type="molecule type" value="Genomic_DNA"/>
</dbReference>
<name>A0A6P1E118_9GAMM</name>
<protein>
    <submittedName>
        <fullName evidence="1">GIY-YIG nuclease family protein</fullName>
    </submittedName>
</protein>
<dbReference type="Proteomes" id="UP000471640">
    <property type="component" value="Unassembled WGS sequence"/>
</dbReference>
<sequence length="386" mass="44920">MKLSERRDREFLEKKRRLFEREIRKQGGAKGVFEKFKNYPTDQALCDFLVEVNYGSCCELPVYLLGEAVAVEILEDAFAFGYQSTLKQSSSENLPIPSDPQDFYGHFISGNFIGAGYVYTELVMFEIHTHIEKKVLPLLDEGLISRFGKNEDKIDSQTGVAINFEYYGLSKNEDHLRNGYITPFMFRRDRAISLTQWIGLPSTFEELDRISNSARKEHGVTGHDRHYSSGKVVWVNPHKRRNPLGRSNDSVDASEDNYIVYLVYDSEGQLRYVGEGRPNRPEHVNSGASHNARINEYFYTRGPMKIRLLHEGLTKDYAKAIELYYIQKFKDQIWNIAENETVQTPYFETWKNYKLDLPVLEVLDEGRDYDLLLKEVCHSPEYWKKP</sequence>
<evidence type="ECO:0000313" key="2">
    <source>
        <dbReference type="Proteomes" id="UP000471640"/>
    </source>
</evidence>
<comment type="caution">
    <text evidence="1">The sequence shown here is derived from an EMBL/GenBank/DDBJ whole genome shotgun (WGS) entry which is preliminary data.</text>
</comment>